<keyword evidence="2 8" id="KW-0723">Serine/threonine-protein kinase</keyword>
<evidence type="ECO:0000256" key="2">
    <source>
        <dbReference type="ARBA" id="ARBA00022527"/>
    </source>
</evidence>
<feature type="binding site" evidence="7">
    <location>
        <position position="130"/>
    </location>
    <ligand>
        <name>ATP</name>
        <dbReference type="ChEBI" id="CHEBI:30616"/>
    </ligand>
</feature>
<evidence type="ECO:0000256" key="4">
    <source>
        <dbReference type="ARBA" id="ARBA00022741"/>
    </source>
</evidence>
<dbReference type="PROSITE" id="PS00107">
    <property type="entry name" value="PROTEIN_KINASE_ATP"/>
    <property type="match status" value="1"/>
</dbReference>
<evidence type="ECO:0000256" key="1">
    <source>
        <dbReference type="ARBA" id="ARBA00008867"/>
    </source>
</evidence>
<dbReference type="GO" id="GO:0004674">
    <property type="term" value="F:protein serine/threonine kinase activity"/>
    <property type="evidence" value="ECO:0007669"/>
    <property type="project" value="UniProtKB-KW"/>
</dbReference>
<evidence type="ECO:0000256" key="9">
    <source>
        <dbReference type="SAM" id="MobiDB-lite"/>
    </source>
</evidence>
<keyword evidence="6 7" id="KW-0067">ATP-binding</keyword>
<dbReference type="PROSITE" id="PS50011">
    <property type="entry name" value="PROTEIN_KINASE_DOM"/>
    <property type="match status" value="1"/>
</dbReference>
<evidence type="ECO:0000256" key="5">
    <source>
        <dbReference type="ARBA" id="ARBA00022777"/>
    </source>
</evidence>
<proteinExistence type="inferred from homology"/>
<dbReference type="Gene3D" id="1.10.510.10">
    <property type="entry name" value="Transferase(Phosphotransferase) domain 1"/>
    <property type="match status" value="1"/>
</dbReference>
<organism evidence="11 12">
    <name type="scientific">Hypsibius exemplaris</name>
    <name type="common">Freshwater tardigrade</name>
    <dbReference type="NCBI Taxonomy" id="2072580"/>
    <lineage>
        <taxon>Eukaryota</taxon>
        <taxon>Metazoa</taxon>
        <taxon>Ecdysozoa</taxon>
        <taxon>Tardigrada</taxon>
        <taxon>Eutardigrada</taxon>
        <taxon>Parachela</taxon>
        <taxon>Hypsibioidea</taxon>
        <taxon>Hypsibiidae</taxon>
        <taxon>Hypsibius</taxon>
    </lineage>
</organism>
<evidence type="ECO:0000256" key="3">
    <source>
        <dbReference type="ARBA" id="ARBA00022679"/>
    </source>
</evidence>
<dbReference type="AlphaFoldDB" id="A0A1W0WG64"/>
<dbReference type="InterPro" id="IPR017441">
    <property type="entry name" value="Protein_kinase_ATP_BS"/>
</dbReference>
<dbReference type="GO" id="GO:0005737">
    <property type="term" value="C:cytoplasm"/>
    <property type="evidence" value="ECO:0007669"/>
    <property type="project" value="TreeGrafter"/>
</dbReference>
<comment type="caution">
    <text evidence="11">The sequence shown here is derived from an EMBL/GenBank/DDBJ whole genome shotgun (WGS) entry which is preliminary data.</text>
</comment>
<sequence length="424" mass="48752">MAESPETDDRTLTDTMPEQAAEDEQQETPHLTPYLTWKELVQSPRYTNLTLYERKEARKYKEIWCYGLHAKKSFDGPHNRGFDTEARSYIVEPRDHVAYRYEILYKIGQGQSSKVYKARDHKTNTIVALKLFRNDNKCRTLAENEEKLLRRLNAADTNVVTPANIIRMLDSFVFRKHHVIVMELLAESILSFMKRTSFKPLALEQVRAVARSTLRALTLLEKLRIIHGDLKPENLILREIGKTGIKLIDFGTSCLEGQTTHTYYQTRYYRAPEVLLGLPYGLPIDMWSLGCILAELATGVPLFLTANEAELMARMMEILGLLPAEMQQQLQRDHFELHFNADGTARYWTGGPHSAREIDKYNGPPGCRTLRGALGEAGKNKLFVDFMKQCLVWEPSKRMTPSQAYEHPWMKTPVRKPLAPAKHT</sequence>
<evidence type="ECO:0000313" key="11">
    <source>
        <dbReference type="EMBL" id="OQV14172.1"/>
    </source>
</evidence>
<evidence type="ECO:0000256" key="8">
    <source>
        <dbReference type="RuleBase" id="RU000304"/>
    </source>
</evidence>
<dbReference type="Proteomes" id="UP000192578">
    <property type="component" value="Unassembled WGS sequence"/>
</dbReference>
<evidence type="ECO:0000256" key="6">
    <source>
        <dbReference type="ARBA" id="ARBA00022840"/>
    </source>
</evidence>
<keyword evidence="12" id="KW-1185">Reference proteome</keyword>
<accession>A0A1W0WG64</accession>
<dbReference type="PANTHER" id="PTHR24058:SF22">
    <property type="entry name" value="DUAL SPECIFICITY TYROSINE-PHOSPHORYLATION-REGULATED KINASE 4"/>
    <property type="match status" value="1"/>
</dbReference>
<name>A0A1W0WG64_HYPEX</name>
<keyword evidence="3" id="KW-0808">Transferase</keyword>
<gene>
    <name evidence="11" type="ORF">BV898_11643</name>
</gene>
<evidence type="ECO:0000256" key="7">
    <source>
        <dbReference type="PROSITE-ProRule" id="PRU10141"/>
    </source>
</evidence>
<dbReference type="EMBL" id="MTYJ01000109">
    <property type="protein sequence ID" value="OQV14172.1"/>
    <property type="molecule type" value="Genomic_DNA"/>
</dbReference>
<comment type="similarity">
    <text evidence="1">Belongs to the protein kinase superfamily. CMGC Ser/Thr protein kinase family. MNB/DYRK subfamily.</text>
</comment>
<dbReference type="GO" id="GO:0005524">
    <property type="term" value="F:ATP binding"/>
    <property type="evidence" value="ECO:0007669"/>
    <property type="project" value="UniProtKB-UniRule"/>
</dbReference>
<dbReference type="GO" id="GO:0005856">
    <property type="term" value="C:cytoskeleton"/>
    <property type="evidence" value="ECO:0007669"/>
    <property type="project" value="TreeGrafter"/>
</dbReference>
<dbReference type="InterPro" id="IPR011009">
    <property type="entry name" value="Kinase-like_dom_sf"/>
</dbReference>
<feature type="region of interest" description="Disordered" evidence="9">
    <location>
        <begin position="1"/>
        <end position="31"/>
    </location>
</feature>
<dbReference type="Pfam" id="PF00069">
    <property type="entry name" value="Pkinase"/>
    <property type="match status" value="1"/>
</dbReference>
<dbReference type="SMART" id="SM00220">
    <property type="entry name" value="S_TKc"/>
    <property type="match status" value="1"/>
</dbReference>
<dbReference type="Gene3D" id="3.30.200.20">
    <property type="entry name" value="Phosphorylase Kinase, domain 1"/>
    <property type="match status" value="1"/>
</dbReference>
<evidence type="ECO:0000259" key="10">
    <source>
        <dbReference type="PROSITE" id="PS50011"/>
    </source>
</evidence>
<dbReference type="OrthoDB" id="9332038at2759"/>
<feature type="domain" description="Protein kinase" evidence="10">
    <location>
        <begin position="101"/>
        <end position="410"/>
    </location>
</feature>
<dbReference type="InterPro" id="IPR000719">
    <property type="entry name" value="Prot_kinase_dom"/>
</dbReference>
<dbReference type="InterPro" id="IPR050494">
    <property type="entry name" value="Ser_Thr_dual-spec_kinase"/>
</dbReference>
<dbReference type="InterPro" id="IPR008271">
    <property type="entry name" value="Ser/Thr_kinase_AS"/>
</dbReference>
<protein>
    <submittedName>
        <fullName evidence="11">Dual specificity tyrosine-phosphorylation-regulated kinase 2</fullName>
    </submittedName>
</protein>
<evidence type="ECO:0000313" key="12">
    <source>
        <dbReference type="Proteomes" id="UP000192578"/>
    </source>
</evidence>
<dbReference type="PROSITE" id="PS00108">
    <property type="entry name" value="PROTEIN_KINASE_ST"/>
    <property type="match status" value="1"/>
</dbReference>
<keyword evidence="4 7" id="KW-0547">Nucleotide-binding</keyword>
<reference evidence="12" key="1">
    <citation type="submission" date="2017-01" db="EMBL/GenBank/DDBJ databases">
        <title>Comparative genomics of anhydrobiosis in the tardigrade Hypsibius dujardini.</title>
        <authorList>
            <person name="Yoshida Y."/>
            <person name="Koutsovoulos G."/>
            <person name="Laetsch D."/>
            <person name="Stevens L."/>
            <person name="Kumar S."/>
            <person name="Horikawa D."/>
            <person name="Ishino K."/>
            <person name="Komine S."/>
            <person name="Tomita M."/>
            <person name="Blaxter M."/>
            <person name="Arakawa K."/>
        </authorList>
    </citation>
    <scope>NUCLEOTIDE SEQUENCE [LARGE SCALE GENOMIC DNA]</scope>
    <source>
        <strain evidence="12">Z151</strain>
    </source>
</reference>
<dbReference type="PANTHER" id="PTHR24058">
    <property type="entry name" value="DUAL SPECIFICITY PROTEIN KINASE"/>
    <property type="match status" value="1"/>
</dbReference>
<dbReference type="SUPFAM" id="SSF56112">
    <property type="entry name" value="Protein kinase-like (PK-like)"/>
    <property type="match status" value="1"/>
</dbReference>
<keyword evidence="5 11" id="KW-0418">Kinase</keyword>